<evidence type="ECO:0000256" key="3">
    <source>
        <dbReference type="ARBA" id="ARBA00022692"/>
    </source>
</evidence>
<dbReference type="Pfam" id="PF04193">
    <property type="entry name" value="PQ-loop"/>
    <property type="match status" value="2"/>
</dbReference>
<reference evidence="9 10" key="1">
    <citation type="journal article" date="2015" name="BMC Genomics">
        <title>Gene expression during zombie ant biting behavior reflects the complexity underlying fungal parasitic behavioral manipulation.</title>
        <authorList>
            <person name="de Bekker C."/>
            <person name="Ohm R.A."/>
            <person name="Loreto R.G."/>
            <person name="Sebastian A."/>
            <person name="Albert I."/>
            <person name="Merrow M."/>
            <person name="Brachmann A."/>
            <person name="Hughes D.P."/>
        </authorList>
    </citation>
    <scope>NUCLEOTIDE SEQUENCE [LARGE SCALE GENOMIC DNA]</scope>
    <source>
        <strain evidence="9 10">SC16a</strain>
    </source>
</reference>
<dbReference type="GO" id="GO:0000324">
    <property type="term" value="C:fungal-type vacuole"/>
    <property type="evidence" value="ECO:0007669"/>
    <property type="project" value="TreeGrafter"/>
</dbReference>
<protein>
    <recommendedName>
        <fullName evidence="11">Cystinosin</fullName>
    </recommendedName>
</protein>
<dbReference type="EMBL" id="LAZP02000705">
    <property type="protein sequence ID" value="PFH55957.1"/>
    <property type="molecule type" value="Genomic_DNA"/>
</dbReference>
<comment type="caution">
    <text evidence="9">The sequence shown here is derived from an EMBL/GenBank/DDBJ whole genome shotgun (WGS) entry which is preliminary data.</text>
</comment>
<keyword evidence="2" id="KW-0813">Transport</keyword>
<evidence type="ECO:0000256" key="7">
    <source>
        <dbReference type="SAM" id="MobiDB-lite"/>
    </source>
</evidence>
<dbReference type="AlphaFoldDB" id="A0A2A9P4Q7"/>
<feature type="transmembrane region" description="Helical" evidence="8">
    <location>
        <begin position="21"/>
        <end position="43"/>
    </location>
</feature>
<proteinExistence type="predicted"/>
<keyword evidence="6 8" id="KW-0472">Membrane</keyword>
<dbReference type="PANTHER" id="PTHR13131">
    <property type="entry name" value="CYSTINOSIN"/>
    <property type="match status" value="1"/>
</dbReference>
<sequence length="347" mass="37652">MMDDLSGHSTSAGGQQHQDAFLTGLSALFGWVYTLAWSGSFYAQPVLNYRRGSTSGSTVDFPFINVLGFAAYLASNAALYLSPLIRAQYAARNHGLRPTVQANDLLFALHALILSVLTASQYLFRRAWGFHPAAGTRPTRFMVGIAGGCIVALLFTYALVLSEKHSPHLGRPGGNHPSSSSSSPSSSAAAAPSWLFFVAVADPAAASAWCELDLVYAAGYVKLVITLVKYTPQIVANARNRSTVGWSIWQVLLDVLGGLLSIAQQAVDSYLLRDWSGISGNPVKFALGNASLFFDSIFIAQHYLLYPSHPAAAKTAERDPLLRGDDDYLDHEAPDDEENIRRRRRLD</sequence>
<evidence type="ECO:0008006" key="11">
    <source>
        <dbReference type="Google" id="ProtNLM"/>
    </source>
</evidence>
<dbReference type="OrthoDB" id="75720at2759"/>
<evidence type="ECO:0000256" key="1">
    <source>
        <dbReference type="ARBA" id="ARBA00004127"/>
    </source>
</evidence>
<evidence type="ECO:0000256" key="2">
    <source>
        <dbReference type="ARBA" id="ARBA00022448"/>
    </source>
</evidence>
<feature type="transmembrane region" description="Helical" evidence="8">
    <location>
        <begin position="63"/>
        <end position="85"/>
    </location>
</feature>
<evidence type="ECO:0000313" key="10">
    <source>
        <dbReference type="Proteomes" id="UP000037136"/>
    </source>
</evidence>
<evidence type="ECO:0000313" key="9">
    <source>
        <dbReference type="EMBL" id="PFH55957.1"/>
    </source>
</evidence>
<keyword evidence="10" id="KW-1185">Reference proteome</keyword>
<keyword evidence="5 8" id="KW-1133">Transmembrane helix</keyword>
<dbReference type="SMART" id="SM00679">
    <property type="entry name" value="CTNS"/>
    <property type="match status" value="2"/>
</dbReference>
<feature type="transmembrane region" description="Helical" evidence="8">
    <location>
        <begin position="105"/>
        <end position="124"/>
    </location>
</feature>
<evidence type="ECO:0000256" key="5">
    <source>
        <dbReference type="ARBA" id="ARBA00022989"/>
    </source>
</evidence>
<keyword evidence="3 8" id="KW-0812">Transmembrane</keyword>
<dbReference type="InterPro" id="IPR006603">
    <property type="entry name" value="PQ-loop_rpt"/>
</dbReference>
<feature type="transmembrane region" description="Helical" evidence="8">
    <location>
        <begin position="139"/>
        <end position="161"/>
    </location>
</feature>
<dbReference type="GO" id="GO:0015184">
    <property type="term" value="F:L-cystine transmembrane transporter activity"/>
    <property type="evidence" value="ECO:0007669"/>
    <property type="project" value="TreeGrafter"/>
</dbReference>
<dbReference type="Proteomes" id="UP000037136">
    <property type="component" value="Unassembled WGS sequence"/>
</dbReference>
<dbReference type="GO" id="GO:0012505">
    <property type="term" value="C:endomembrane system"/>
    <property type="evidence" value="ECO:0007669"/>
    <property type="project" value="UniProtKB-SubCell"/>
</dbReference>
<dbReference type="InterPro" id="IPR005282">
    <property type="entry name" value="LC_transporter"/>
</dbReference>
<gene>
    <name evidence="9" type="ORF">XA68_17327</name>
</gene>
<keyword evidence="4" id="KW-0677">Repeat</keyword>
<name>A0A2A9P4Q7_OPHUN</name>
<dbReference type="PANTHER" id="PTHR13131:SF5">
    <property type="entry name" value="CYSTINOSIN"/>
    <property type="match status" value="1"/>
</dbReference>
<organism evidence="9 10">
    <name type="scientific">Ophiocordyceps unilateralis</name>
    <name type="common">Zombie-ant fungus</name>
    <name type="synonym">Torrubia unilateralis</name>
    <dbReference type="NCBI Taxonomy" id="268505"/>
    <lineage>
        <taxon>Eukaryota</taxon>
        <taxon>Fungi</taxon>
        <taxon>Dikarya</taxon>
        <taxon>Ascomycota</taxon>
        <taxon>Pezizomycotina</taxon>
        <taxon>Sordariomycetes</taxon>
        <taxon>Hypocreomycetidae</taxon>
        <taxon>Hypocreales</taxon>
        <taxon>Ophiocordycipitaceae</taxon>
        <taxon>Ophiocordyceps</taxon>
    </lineage>
</organism>
<evidence type="ECO:0000256" key="8">
    <source>
        <dbReference type="SAM" id="Phobius"/>
    </source>
</evidence>
<dbReference type="GO" id="GO:0005774">
    <property type="term" value="C:vacuolar membrane"/>
    <property type="evidence" value="ECO:0007669"/>
    <property type="project" value="TreeGrafter"/>
</dbReference>
<accession>A0A2A9P4Q7</accession>
<dbReference type="STRING" id="268505.A0A2A9P4Q7"/>
<reference evidence="9 10" key="2">
    <citation type="journal article" date="2017" name="Sci. Rep.">
        <title>Ant-infecting Ophiocordyceps genomes reveal a high diversity of potential behavioral manipulation genes and a possible major role for enterotoxins.</title>
        <authorList>
            <person name="de Bekker C."/>
            <person name="Ohm R.A."/>
            <person name="Evans H.C."/>
            <person name="Brachmann A."/>
            <person name="Hughes D.P."/>
        </authorList>
    </citation>
    <scope>NUCLEOTIDE SEQUENCE [LARGE SCALE GENOMIC DNA]</scope>
    <source>
        <strain evidence="9 10">SC16a</strain>
    </source>
</reference>
<evidence type="ECO:0000256" key="4">
    <source>
        <dbReference type="ARBA" id="ARBA00022737"/>
    </source>
</evidence>
<evidence type="ECO:0000256" key="6">
    <source>
        <dbReference type="ARBA" id="ARBA00023136"/>
    </source>
</evidence>
<feature type="region of interest" description="Disordered" evidence="7">
    <location>
        <begin position="324"/>
        <end position="347"/>
    </location>
</feature>
<comment type="subcellular location">
    <subcellularLocation>
        <location evidence="1">Endomembrane system</location>
        <topology evidence="1">Multi-pass membrane protein</topology>
    </subcellularLocation>
</comment>